<comment type="caution">
    <text evidence="2">The sequence shown here is derived from an EMBL/GenBank/DDBJ whole genome shotgun (WGS) entry which is preliminary data.</text>
</comment>
<keyword evidence="3" id="KW-1185">Reference proteome</keyword>
<evidence type="ECO:0000313" key="3">
    <source>
        <dbReference type="Proteomes" id="UP000594342"/>
    </source>
</evidence>
<feature type="compositionally biased region" description="Basic and acidic residues" evidence="1">
    <location>
        <begin position="13"/>
        <end position="27"/>
    </location>
</feature>
<feature type="compositionally biased region" description="Polar residues" evidence="1">
    <location>
        <begin position="64"/>
        <end position="74"/>
    </location>
</feature>
<feature type="compositionally biased region" description="Low complexity" evidence="1">
    <location>
        <begin position="75"/>
        <end position="88"/>
    </location>
</feature>
<sequence>MSYKALKGSVPVMDDHSSGKTDSEIRGTAKPQIKTDLSVDAGSSPTSTMGVISTKIAPVDVATTEKSISLTVKPTSTTIGSDSSASSSDQEIGKKTSSLSQISKPTKSLSSKGPDVGPDIDFGTGAKLSSDHSLKNRLDGSADPVRDAAGIARSSPLPVGGIPTRSQPPEQTRNVLPGQQIKSLSYANNRAQFTQKKNGVTHTLTLRRRPLVRTPTVQPRIKPTNVVVPHGLDSVLDIEDRTTDLC</sequence>
<organism evidence="2 3">
    <name type="scientific">Yasminevirus sp. GU-2018</name>
    <dbReference type="NCBI Taxonomy" id="2420051"/>
    <lineage>
        <taxon>Viruses</taxon>
        <taxon>Varidnaviria</taxon>
        <taxon>Bamfordvirae</taxon>
        <taxon>Nucleocytoviricota</taxon>
        <taxon>Megaviricetes</taxon>
        <taxon>Imitervirales</taxon>
        <taxon>Mimiviridae</taxon>
        <taxon>Klosneuvirinae</taxon>
        <taxon>Yasminevirus</taxon>
        <taxon>Yasminevirus saudimassiliense</taxon>
    </lineage>
</organism>
<gene>
    <name evidence="2" type="ORF">YASMINEVIRUS_15</name>
</gene>
<feature type="region of interest" description="Disordered" evidence="1">
    <location>
        <begin position="63"/>
        <end position="173"/>
    </location>
</feature>
<feature type="compositionally biased region" description="Polar residues" evidence="1">
    <location>
        <begin position="164"/>
        <end position="173"/>
    </location>
</feature>
<name>A0A5K0U8B3_9VIRU</name>
<accession>A0A5K0U8B3</accession>
<feature type="region of interest" description="Disordered" evidence="1">
    <location>
        <begin position="1"/>
        <end position="49"/>
    </location>
</feature>
<reference evidence="2 3" key="1">
    <citation type="submission" date="2018-10" db="EMBL/GenBank/DDBJ databases">
        <authorList>
            <consortium name="IHU Genomes"/>
        </authorList>
    </citation>
    <scope>NUCLEOTIDE SEQUENCE [LARGE SCALE GENOMIC DNA]</scope>
    <source>
        <strain evidence="2 3">A1</strain>
    </source>
</reference>
<evidence type="ECO:0000313" key="2">
    <source>
        <dbReference type="EMBL" id="VBB17553.1"/>
    </source>
</evidence>
<proteinExistence type="predicted"/>
<feature type="compositionally biased region" description="Polar residues" evidence="1">
    <location>
        <begin position="95"/>
        <end position="111"/>
    </location>
</feature>
<protein>
    <submittedName>
        <fullName evidence="2">Uncharacterized protein</fullName>
    </submittedName>
</protein>
<feature type="compositionally biased region" description="Basic and acidic residues" evidence="1">
    <location>
        <begin position="129"/>
        <end position="146"/>
    </location>
</feature>
<dbReference type="Proteomes" id="UP000594342">
    <property type="component" value="Unassembled WGS sequence"/>
</dbReference>
<evidence type="ECO:0000256" key="1">
    <source>
        <dbReference type="SAM" id="MobiDB-lite"/>
    </source>
</evidence>
<dbReference type="EMBL" id="UPSH01000001">
    <property type="protein sequence ID" value="VBB17553.1"/>
    <property type="molecule type" value="Genomic_DNA"/>
</dbReference>